<dbReference type="RefSeq" id="WP_358356408.1">
    <property type="nucleotide sequence ID" value="NZ_JBEZFP010000056.1"/>
</dbReference>
<proteinExistence type="predicted"/>
<evidence type="ECO:0000256" key="1">
    <source>
        <dbReference type="SAM" id="MobiDB-lite"/>
    </source>
</evidence>
<name>A0ABV3DMI6_9ACTN</name>
<dbReference type="EMBL" id="JBEZFP010000056">
    <property type="protein sequence ID" value="MEU8136129.1"/>
    <property type="molecule type" value="Genomic_DNA"/>
</dbReference>
<feature type="compositionally biased region" description="Basic and acidic residues" evidence="1">
    <location>
        <begin position="47"/>
        <end position="58"/>
    </location>
</feature>
<gene>
    <name evidence="2" type="ORF">AB0C36_21770</name>
</gene>
<accession>A0ABV3DMI6</accession>
<sequence length="101" mass="10919">MFRLWRRPKGREGEWFYCVRHNKVEEGPECRALDRLGPYETRAEAEHALEIARERNESWDNDPDWNDPRPGGGSGPADPGGGPGGPGAPGAPGEGGARPGA</sequence>
<keyword evidence="3" id="KW-1185">Reference proteome</keyword>
<comment type="caution">
    <text evidence="2">The sequence shown here is derived from an EMBL/GenBank/DDBJ whole genome shotgun (WGS) entry which is preliminary data.</text>
</comment>
<dbReference type="Proteomes" id="UP001551482">
    <property type="component" value="Unassembled WGS sequence"/>
</dbReference>
<evidence type="ECO:0000313" key="3">
    <source>
        <dbReference type="Proteomes" id="UP001551482"/>
    </source>
</evidence>
<feature type="region of interest" description="Disordered" evidence="1">
    <location>
        <begin position="47"/>
        <end position="101"/>
    </location>
</feature>
<evidence type="ECO:0008006" key="4">
    <source>
        <dbReference type="Google" id="ProtNLM"/>
    </source>
</evidence>
<organism evidence="2 3">
    <name type="scientific">Streptodolium elevatio</name>
    <dbReference type="NCBI Taxonomy" id="3157996"/>
    <lineage>
        <taxon>Bacteria</taxon>
        <taxon>Bacillati</taxon>
        <taxon>Actinomycetota</taxon>
        <taxon>Actinomycetes</taxon>
        <taxon>Kitasatosporales</taxon>
        <taxon>Streptomycetaceae</taxon>
        <taxon>Streptodolium</taxon>
    </lineage>
</organism>
<evidence type="ECO:0000313" key="2">
    <source>
        <dbReference type="EMBL" id="MEU8136129.1"/>
    </source>
</evidence>
<feature type="compositionally biased region" description="Gly residues" evidence="1">
    <location>
        <begin position="70"/>
        <end position="101"/>
    </location>
</feature>
<reference evidence="2 3" key="1">
    <citation type="submission" date="2024-06" db="EMBL/GenBank/DDBJ databases">
        <title>The Natural Products Discovery Center: Release of the First 8490 Sequenced Strains for Exploring Actinobacteria Biosynthetic Diversity.</title>
        <authorList>
            <person name="Kalkreuter E."/>
            <person name="Kautsar S.A."/>
            <person name="Yang D."/>
            <person name="Bader C.D."/>
            <person name="Teijaro C.N."/>
            <person name="Fluegel L."/>
            <person name="Davis C.M."/>
            <person name="Simpson J.R."/>
            <person name="Lauterbach L."/>
            <person name="Steele A.D."/>
            <person name="Gui C."/>
            <person name="Meng S."/>
            <person name="Li G."/>
            <person name="Viehrig K."/>
            <person name="Ye F."/>
            <person name="Su P."/>
            <person name="Kiefer A.F."/>
            <person name="Nichols A."/>
            <person name="Cepeda A.J."/>
            <person name="Yan W."/>
            <person name="Fan B."/>
            <person name="Jiang Y."/>
            <person name="Adhikari A."/>
            <person name="Zheng C.-J."/>
            <person name="Schuster L."/>
            <person name="Cowan T.M."/>
            <person name="Smanski M.J."/>
            <person name="Chevrette M.G."/>
            <person name="De Carvalho L.P.S."/>
            <person name="Shen B."/>
        </authorList>
    </citation>
    <scope>NUCLEOTIDE SEQUENCE [LARGE SCALE GENOMIC DNA]</scope>
    <source>
        <strain evidence="2 3">NPDC048946</strain>
    </source>
</reference>
<protein>
    <recommendedName>
        <fullName evidence="4">SPOR domain-containing protein</fullName>
    </recommendedName>
</protein>